<comment type="caution">
    <text evidence="18">The sequence shown here is derived from an EMBL/GenBank/DDBJ whole genome shotgun (WGS) entry which is preliminary data.</text>
</comment>
<dbReference type="GO" id="GO:0006355">
    <property type="term" value="P:regulation of DNA-templated transcription"/>
    <property type="evidence" value="ECO:0007669"/>
    <property type="project" value="InterPro"/>
</dbReference>
<evidence type="ECO:0000259" key="16">
    <source>
        <dbReference type="PROSITE" id="PS50863"/>
    </source>
</evidence>
<dbReference type="InterPro" id="IPR044835">
    <property type="entry name" value="ARF_plant"/>
</dbReference>
<comment type="similarity">
    <text evidence="3 15">Belongs to the ARF family.</text>
</comment>
<dbReference type="PROSITE" id="PS51745">
    <property type="entry name" value="PB1"/>
    <property type="match status" value="1"/>
</dbReference>
<evidence type="ECO:0000256" key="12">
    <source>
        <dbReference type="ARBA" id="ARBA00023242"/>
    </source>
</evidence>
<keyword evidence="11 15" id="KW-0804">Transcription</keyword>
<dbReference type="CDD" id="cd10017">
    <property type="entry name" value="B3_DNA"/>
    <property type="match status" value="1"/>
</dbReference>
<dbReference type="Pfam" id="PF02362">
    <property type="entry name" value="B3"/>
    <property type="match status" value="1"/>
</dbReference>
<dbReference type="PANTHER" id="PTHR31384:SF164">
    <property type="entry name" value="AUXIN RESPONSE FACTOR 12-RELATED"/>
    <property type="match status" value="1"/>
</dbReference>
<evidence type="ECO:0000313" key="19">
    <source>
        <dbReference type="Proteomes" id="UP000078284"/>
    </source>
</evidence>
<keyword evidence="12 15" id="KW-0539">Nucleus</keyword>
<evidence type="ECO:0000256" key="13">
    <source>
        <dbReference type="ARBA" id="ARBA00023294"/>
    </source>
</evidence>
<keyword evidence="7" id="KW-0648">Protein biosynthesis</keyword>
<keyword evidence="5" id="KW-0547">Nucleotide-binding</keyword>
<dbReference type="PROSITE" id="PS50863">
    <property type="entry name" value="B3"/>
    <property type="match status" value="1"/>
</dbReference>
<dbReference type="SUPFAM" id="SSF54277">
    <property type="entry name" value="CAD &amp; PB1 domains"/>
    <property type="match status" value="1"/>
</dbReference>
<feature type="domain" description="PB1" evidence="17">
    <location>
        <begin position="510"/>
        <end position="600"/>
    </location>
</feature>
<evidence type="ECO:0000256" key="3">
    <source>
        <dbReference type="ARBA" id="ARBA00007853"/>
    </source>
</evidence>
<evidence type="ECO:0000256" key="15">
    <source>
        <dbReference type="RuleBase" id="RU004561"/>
    </source>
</evidence>
<dbReference type="FunFam" id="2.40.30.10:FF:000005">
    <property type="entry name" value="Elongation factor 1-alpha"/>
    <property type="match status" value="1"/>
</dbReference>
<dbReference type="InterPro" id="IPR015300">
    <property type="entry name" value="DNA-bd_pseudobarrel_sf"/>
</dbReference>
<dbReference type="Pfam" id="PF06507">
    <property type="entry name" value="ARF_AD"/>
    <property type="match status" value="1"/>
</dbReference>
<evidence type="ECO:0000259" key="17">
    <source>
        <dbReference type="PROSITE" id="PS51745"/>
    </source>
</evidence>
<evidence type="ECO:0000256" key="1">
    <source>
        <dbReference type="ARBA" id="ARBA00004123"/>
    </source>
</evidence>
<dbReference type="FunFam" id="2.30.30.1040:FF:000001">
    <property type="entry name" value="Auxin response factor"/>
    <property type="match status" value="1"/>
</dbReference>
<evidence type="ECO:0000256" key="14">
    <source>
        <dbReference type="ARBA" id="ARBA00037697"/>
    </source>
</evidence>
<dbReference type="Gene3D" id="2.30.30.1040">
    <property type="match status" value="1"/>
</dbReference>
<reference evidence="19" key="1">
    <citation type="journal article" date="2016" name="Proc. Natl. Acad. Sci. U.S.A.">
        <title>Chromosome-level assembly of Arabidopsis thaliana Ler reveals the extent of translocation and inversion polymorphisms.</title>
        <authorList>
            <person name="Zapata L."/>
            <person name="Ding J."/>
            <person name="Willing E.M."/>
            <person name="Hartwig B."/>
            <person name="Bezdan D."/>
            <person name="Jiao W.B."/>
            <person name="Patel V."/>
            <person name="Velikkakam James G."/>
            <person name="Koornneef M."/>
            <person name="Ossowski S."/>
            <person name="Schneeberger K."/>
        </authorList>
    </citation>
    <scope>NUCLEOTIDE SEQUENCE [LARGE SCALE GENOMIC DNA]</scope>
    <source>
        <strain evidence="19">cv. Landsberg erecta</strain>
    </source>
</reference>
<comment type="subcellular location">
    <subcellularLocation>
        <location evidence="1 15">Nucleus</location>
    </subcellularLocation>
</comment>
<evidence type="ECO:0000256" key="4">
    <source>
        <dbReference type="ARBA" id="ARBA00011726"/>
    </source>
</evidence>
<keyword evidence="9 15" id="KW-0238">DNA-binding</keyword>
<proteinExistence type="inferred from homology"/>
<dbReference type="Gene3D" id="3.10.20.90">
    <property type="entry name" value="Phosphatidylinositol 3-kinase Catalytic Subunit, Chain A, domain 1"/>
    <property type="match status" value="1"/>
</dbReference>
<dbReference type="GO" id="GO:0003677">
    <property type="term" value="F:DNA binding"/>
    <property type="evidence" value="ECO:0007669"/>
    <property type="project" value="UniProtKB-KW"/>
</dbReference>
<dbReference type="Proteomes" id="UP000078284">
    <property type="component" value="Chromosome 1"/>
</dbReference>
<feature type="domain" description="TF-B3" evidence="16">
    <location>
        <begin position="126"/>
        <end position="228"/>
    </location>
</feature>
<dbReference type="GO" id="GO:0005634">
    <property type="term" value="C:nucleus"/>
    <property type="evidence" value="ECO:0007669"/>
    <property type="project" value="UniProtKB-SubCell"/>
</dbReference>
<dbReference type="InterPro" id="IPR009001">
    <property type="entry name" value="Transl_elong_EF1A/Init_IF2_C"/>
</dbReference>
<dbReference type="FunFam" id="2.40.330.10:FF:000001">
    <property type="entry name" value="Auxin response factor"/>
    <property type="match status" value="1"/>
</dbReference>
<name>A0A178WK87_ARATH</name>
<evidence type="ECO:0000256" key="5">
    <source>
        <dbReference type="ARBA" id="ARBA00022741"/>
    </source>
</evidence>
<keyword evidence="10" id="KW-0342">GTP-binding</keyword>
<evidence type="ECO:0000256" key="2">
    <source>
        <dbReference type="ARBA" id="ARBA00007249"/>
    </source>
</evidence>
<dbReference type="ExpressionAtlas" id="A0A178WK87">
    <property type="expression patterns" value="baseline and differential"/>
</dbReference>
<dbReference type="AlphaFoldDB" id="A0A178WK87"/>
<organism evidence="18 19">
    <name type="scientific">Arabidopsis thaliana</name>
    <name type="common">Mouse-ear cress</name>
    <dbReference type="NCBI Taxonomy" id="3702"/>
    <lineage>
        <taxon>Eukaryota</taxon>
        <taxon>Viridiplantae</taxon>
        <taxon>Streptophyta</taxon>
        <taxon>Embryophyta</taxon>
        <taxon>Tracheophyta</taxon>
        <taxon>Spermatophyta</taxon>
        <taxon>Magnoliopsida</taxon>
        <taxon>eudicotyledons</taxon>
        <taxon>Gunneridae</taxon>
        <taxon>Pentapetalae</taxon>
        <taxon>rosids</taxon>
        <taxon>malvids</taxon>
        <taxon>Brassicales</taxon>
        <taxon>Brassicaceae</taxon>
        <taxon>Camelineae</taxon>
        <taxon>Arabidopsis</taxon>
    </lineage>
</organism>
<dbReference type="FunFam" id="3.10.20.90:FF:000047">
    <property type="entry name" value="Auxin response factor"/>
    <property type="match status" value="1"/>
</dbReference>
<accession>A0A178WK87</accession>
<evidence type="ECO:0000313" key="18">
    <source>
        <dbReference type="EMBL" id="OAP18251.1"/>
    </source>
</evidence>
<dbReference type="Gene3D" id="2.40.330.10">
    <property type="entry name" value="DNA-binding pseudobarrel domain"/>
    <property type="match status" value="1"/>
</dbReference>
<dbReference type="InterPro" id="IPR054696">
    <property type="entry name" value="GTP-eEF1A_C"/>
</dbReference>
<dbReference type="SMART" id="SM01019">
    <property type="entry name" value="B3"/>
    <property type="match status" value="1"/>
</dbReference>
<dbReference type="Gene3D" id="2.40.30.10">
    <property type="entry name" value="Translation factors"/>
    <property type="match status" value="1"/>
</dbReference>
<dbReference type="GO" id="GO:0003746">
    <property type="term" value="F:translation elongation factor activity"/>
    <property type="evidence" value="ECO:0007669"/>
    <property type="project" value="UniProtKB-KW"/>
</dbReference>
<dbReference type="SUPFAM" id="SSF50465">
    <property type="entry name" value="EF-Tu/eEF-1alpha/eIF2-gamma C-terminal domain"/>
    <property type="match status" value="1"/>
</dbReference>
<keyword evidence="8 15" id="KW-0805">Transcription regulation</keyword>
<dbReference type="PANTHER" id="PTHR31384">
    <property type="entry name" value="AUXIN RESPONSE FACTOR 4-RELATED"/>
    <property type="match status" value="1"/>
</dbReference>
<evidence type="ECO:0000256" key="7">
    <source>
        <dbReference type="ARBA" id="ARBA00022917"/>
    </source>
</evidence>
<dbReference type="GO" id="GO:0009734">
    <property type="term" value="P:auxin-activated signaling pathway"/>
    <property type="evidence" value="ECO:0007669"/>
    <property type="project" value="UniProtKB-KW"/>
</dbReference>
<comment type="similarity">
    <text evidence="2">Belongs to the TRAFAC class translation factor GTPase superfamily. Classic translation factor GTPase family. EF-Tu/EF-1A subfamily.</text>
</comment>
<evidence type="ECO:0000256" key="8">
    <source>
        <dbReference type="ARBA" id="ARBA00023015"/>
    </source>
</evidence>
<dbReference type="GO" id="GO:0005525">
    <property type="term" value="F:GTP binding"/>
    <property type="evidence" value="ECO:0007669"/>
    <property type="project" value="UniProtKB-KW"/>
</dbReference>
<dbReference type="InterPro" id="IPR003340">
    <property type="entry name" value="B3_DNA-bd"/>
</dbReference>
<protein>
    <recommendedName>
        <fullName evidence="15">Auxin response factor</fullName>
    </recommendedName>
</protein>
<comment type="subunit">
    <text evidence="4 15">Homodimers and heterodimers.</text>
</comment>
<dbReference type="Pfam" id="PF22594">
    <property type="entry name" value="GTP-eEF1A_C"/>
    <property type="match status" value="1"/>
</dbReference>
<dbReference type="CDD" id="cd03705">
    <property type="entry name" value="EF1_alpha_III"/>
    <property type="match status" value="1"/>
</dbReference>
<dbReference type="Pfam" id="PF02309">
    <property type="entry name" value="AUX_IAA"/>
    <property type="match status" value="1"/>
</dbReference>
<evidence type="ECO:0000256" key="11">
    <source>
        <dbReference type="ARBA" id="ARBA00023163"/>
    </source>
</evidence>
<keyword evidence="6" id="KW-0251">Elongation factor</keyword>
<evidence type="ECO:0000256" key="9">
    <source>
        <dbReference type="ARBA" id="ARBA00023125"/>
    </source>
</evidence>
<comment type="function">
    <text evidence="14">Auxin response factors (ARFs) are transcriptional factors that bind specifically to the DNA sequence 5'-TGTCTC-3' found in the auxin-responsive promoter elements (AuxREs). Could act as transcriptional activator or repressor. Formation of heterodimers with Aux/IAA proteins may alter their ability to modulate early auxin response genes expression.</text>
</comment>
<dbReference type="InterPro" id="IPR033389">
    <property type="entry name" value="AUX/IAA_dom"/>
</dbReference>
<dbReference type="InterPro" id="IPR010525">
    <property type="entry name" value="ARF_dom"/>
</dbReference>
<evidence type="ECO:0000256" key="6">
    <source>
        <dbReference type="ARBA" id="ARBA00022768"/>
    </source>
</evidence>
<evidence type="ECO:0000256" key="10">
    <source>
        <dbReference type="ARBA" id="ARBA00023134"/>
    </source>
</evidence>
<gene>
    <name evidence="18" type="ordered locus">AXX17_At1g36360</name>
</gene>
<dbReference type="EMBL" id="LUHQ01000001">
    <property type="protein sequence ID" value="OAP18251.1"/>
    <property type="molecule type" value="Genomic_DNA"/>
</dbReference>
<dbReference type="InterPro" id="IPR053793">
    <property type="entry name" value="PB1-like"/>
</dbReference>
<keyword evidence="13 15" id="KW-0927">Auxin signaling pathway</keyword>
<dbReference type="SUPFAM" id="SSF101936">
    <property type="entry name" value="DNA-binding pseudobarrel domain"/>
    <property type="match status" value="1"/>
</dbReference>
<sequence length="722" mass="81392">MESGNVVNTQPELSGIIDGSKSYMYEQLWKLCAGPLCDIPKLGEKVYYFPQGHIELVEASTREELNELQPICDLPSKLQCRVIAIQLKVENNSDETYAEITLMPDTTQVVIPTQNQNQFRPLVNSFTKVLTASDTSVHGGFSVPKKHAIECLPPLDMSQPLPTQEILAIDLHSNQWRFRHIYRGTTQRHLLTTGWNAFTTSKKLVEGDVIVFVRGETGELRVGIRRAGHQQGNIPSSIVSIESMRHGIIASAKHAFDNQCMFIVVYKPRSSQFIVSYDKFLDAVNNKFNVGSRFTMRFEGDDFSERRSFGTIIGVSDFSPHWKCSEWRSLEVQWDEFASFPRPNQVSPWDIEHLTPWSNVSRSSFLKNKRSREVNEIGSSSSHLLPPTLTQGQEIGQQSMATPMNISLRYRDITEDAMTPSRLLMSYPVQPMAKLNYNNVVTPIEENITTNAVASFRLFGVSLATPSVIKDPVEQIGLEISRLTQEKKFGQSQILRSPIEIQSKQLSSTRTCTKVQMQGVTIGRAVDLSVLNGYDQLILELEKLFDLKGQLQARNQWEIAFTNNEEDKMLVGDDPWPEFCNMVKKIFIYSKEERGYVASNSKDDPAKVAASFTSQVVIMNHLGQIKNGYTPVLDCHTSHIAVKFSEILTKIDWRTGHEIEKEPKFLKNSEAAIINMTPTKPMVVEAYSAYPPLGRFAIRDMRQTVGVGVIKSVVKKDPSGAK</sequence>